<dbReference type="EMBL" id="LAZR01004391">
    <property type="protein sequence ID" value="KKN09024.1"/>
    <property type="molecule type" value="Genomic_DNA"/>
</dbReference>
<organism evidence="2">
    <name type="scientific">marine sediment metagenome</name>
    <dbReference type="NCBI Taxonomy" id="412755"/>
    <lineage>
        <taxon>unclassified sequences</taxon>
        <taxon>metagenomes</taxon>
        <taxon>ecological metagenomes</taxon>
    </lineage>
</organism>
<sequence>MSFNEVCPNKLLLGFLNIYIIPIGNKTIGRKINNLVNINDVIAIAKEINEAIQITNANLMLKLQGDDSTGEGSNEYLTHEEQVAEIISTYAAASNIGSDLVKRIVNVSAALKIPNGLDIEGGNNNSPERKYIQDFIDSNQLNEGVCTELSKEAEKQGQCLVNLLWDDFDNTVKINYMSWNKYKYIITPVGLNNMTAPYYVSWDEVNISDAEGETAGVTIPAGSLIDTEIAFVAFNKVINDDGSIEGFPSIGSILSRLDDISKDLVYWKKSNKLYAHPTPAVKIDDANEAESLTAKITASGWTMGQMLVSSGELAMVVPQNFHETIKEAILINLQLVSGATGLAISWLGFPDLMSNRAVADSLGEPLEIVAANDIASWKSFYEQMFDNVIEIRNTNIGGGTKLKTGIIKPRLKPMSDRIWQQLVRFWMPSAEKELISRESFHDKIPGFDIIIEEERLKKQMKEDDARKAMIKKKEAELSPNARDDIDQPNTGSVRFNETPG</sequence>
<evidence type="ECO:0008006" key="3">
    <source>
        <dbReference type="Google" id="ProtNLM"/>
    </source>
</evidence>
<evidence type="ECO:0000313" key="2">
    <source>
        <dbReference type="EMBL" id="KKN09024.1"/>
    </source>
</evidence>
<feature type="region of interest" description="Disordered" evidence="1">
    <location>
        <begin position="462"/>
        <end position="500"/>
    </location>
</feature>
<feature type="compositionally biased region" description="Polar residues" evidence="1">
    <location>
        <begin position="487"/>
        <end position="500"/>
    </location>
</feature>
<dbReference type="AlphaFoldDB" id="A0A0F9MTC5"/>
<reference evidence="2" key="1">
    <citation type="journal article" date="2015" name="Nature">
        <title>Complex archaea that bridge the gap between prokaryotes and eukaryotes.</title>
        <authorList>
            <person name="Spang A."/>
            <person name="Saw J.H."/>
            <person name="Jorgensen S.L."/>
            <person name="Zaremba-Niedzwiedzka K."/>
            <person name="Martijn J."/>
            <person name="Lind A.E."/>
            <person name="van Eijk R."/>
            <person name="Schleper C."/>
            <person name="Guy L."/>
            <person name="Ettema T.J."/>
        </authorList>
    </citation>
    <scope>NUCLEOTIDE SEQUENCE</scope>
</reference>
<gene>
    <name evidence="2" type="ORF">LCGC14_1050710</name>
</gene>
<evidence type="ECO:0000256" key="1">
    <source>
        <dbReference type="SAM" id="MobiDB-lite"/>
    </source>
</evidence>
<proteinExistence type="predicted"/>
<name>A0A0F9MTC5_9ZZZZ</name>
<accession>A0A0F9MTC5</accession>
<protein>
    <recommendedName>
        <fullName evidence="3">Portal protein</fullName>
    </recommendedName>
</protein>
<comment type="caution">
    <text evidence="2">The sequence shown here is derived from an EMBL/GenBank/DDBJ whole genome shotgun (WGS) entry which is preliminary data.</text>
</comment>
<feature type="compositionally biased region" description="Basic and acidic residues" evidence="1">
    <location>
        <begin position="462"/>
        <end position="485"/>
    </location>
</feature>